<dbReference type="Proteomes" id="UP001322138">
    <property type="component" value="Unassembled WGS sequence"/>
</dbReference>
<organism evidence="6 7">
    <name type="scientific">Podospora bellae-mahoneyi</name>
    <dbReference type="NCBI Taxonomy" id="2093777"/>
    <lineage>
        <taxon>Eukaryota</taxon>
        <taxon>Fungi</taxon>
        <taxon>Dikarya</taxon>
        <taxon>Ascomycota</taxon>
        <taxon>Pezizomycotina</taxon>
        <taxon>Sordariomycetes</taxon>
        <taxon>Sordariomycetidae</taxon>
        <taxon>Sordariales</taxon>
        <taxon>Podosporaceae</taxon>
        <taxon>Podospora</taxon>
    </lineage>
</organism>
<keyword evidence="3" id="KW-0175">Coiled coil</keyword>
<comment type="caution">
    <text evidence="6">The sequence shown here is derived from an EMBL/GenBank/DDBJ whole genome shotgun (WGS) entry which is preliminary data.</text>
</comment>
<dbReference type="InterPro" id="IPR019544">
    <property type="entry name" value="Tetratricopeptide_SHNi-TPR_dom"/>
</dbReference>
<reference evidence="6 7" key="1">
    <citation type="journal article" date="2023" name="bioRxiv">
        <title>High-quality genome assemblies of four members of thePodospora anserinaspecies complex.</title>
        <authorList>
            <person name="Ament-Velasquez S.L."/>
            <person name="Vogan A.A."/>
            <person name="Wallerman O."/>
            <person name="Hartmann F."/>
            <person name="Gautier V."/>
            <person name="Silar P."/>
            <person name="Giraud T."/>
            <person name="Johannesson H."/>
        </authorList>
    </citation>
    <scope>NUCLEOTIDE SEQUENCE [LARGE SCALE GENOMIC DNA]</scope>
    <source>
        <strain evidence="6 7">CBS 112042</strain>
    </source>
</reference>
<dbReference type="Gene3D" id="1.25.40.10">
    <property type="entry name" value="Tetratricopeptide repeat domain"/>
    <property type="match status" value="1"/>
</dbReference>
<evidence type="ECO:0000313" key="7">
    <source>
        <dbReference type="Proteomes" id="UP001322138"/>
    </source>
</evidence>
<sequence>MATPTAASTGTATPLELDPEQAQQSLKISLADLAAKAAALFAQKKYEDAAEQYARAAEMQAEMNGEMSPENAEILYLYGRTLFKVGQSKSDVLGGSAPQAKNQAKPKAPKKTTAANGAKNGEGSSSSAAAKAGEKVEKVVAEAAGKEAEKESGAEIKKPMFHFEGDENFVDSDEEEEGEEGEGEEEEEDDDLATAFEILDLARVLFLKKLEAPQTESEGKGKEAAEEGSDNPNIRHLKERLGDTHDLLAEISLENEKYHTAINDAKAALKYKQDLYPFESEIIAEAHFKVSLALEFASVTKQSDDDTAESKDTSSGEVDQSLRDEAAASLEQAINSTKQKLQNKEVELATLHNPEENDSTREEISNVKEMISDMEQRLKDLRAPPIDINSALGLPSRSEQEKQKADNLVLGSVSDEVKKNANDLTGLVRKKRKAEESVAVEEVKEQEQPEAKRAKSEDVLGAASAAPTAN</sequence>
<feature type="region of interest" description="Disordered" evidence="4">
    <location>
        <begin position="301"/>
        <end position="326"/>
    </location>
</feature>
<dbReference type="PANTHER" id="PTHR15081:SF1">
    <property type="entry name" value="NUCLEAR AUTOANTIGENIC SPERM PROTEIN"/>
    <property type="match status" value="1"/>
</dbReference>
<feature type="compositionally biased region" description="Basic and acidic residues" evidence="4">
    <location>
        <begin position="302"/>
        <end position="326"/>
    </location>
</feature>
<feature type="region of interest" description="Disordered" evidence="4">
    <location>
        <begin position="212"/>
        <end position="239"/>
    </location>
</feature>
<dbReference type="SUPFAM" id="SSF48452">
    <property type="entry name" value="TPR-like"/>
    <property type="match status" value="1"/>
</dbReference>
<keyword evidence="2" id="KW-0802">TPR repeat</keyword>
<dbReference type="InterPro" id="IPR011990">
    <property type="entry name" value="TPR-like_helical_dom_sf"/>
</dbReference>
<feature type="region of interest" description="Disordered" evidence="4">
    <location>
        <begin position="1"/>
        <end position="20"/>
    </location>
</feature>
<feature type="compositionally biased region" description="Low complexity" evidence="4">
    <location>
        <begin position="97"/>
        <end position="131"/>
    </location>
</feature>
<evidence type="ECO:0000256" key="3">
    <source>
        <dbReference type="SAM" id="Coils"/>
    </source>
</evidence>
<dbReference type="EMBL" id="JAFFGZ010000004">
    <property type="protein sequence ID" value="KAK4646660.1"/>
    <property type="molecule type" value="Genomic_DNA"/>
</dbReference>
<dbReference type="GeneID" id="87896468"/>
<feature type="compositionally biased region" description="Low complexity" evidence="4">
    <location>
        <begin position="1"/>
        <end position="14"/>
    </location>
</feature>
<keyword evidence="1" id="KW-0677">Repeat</keyword>
<evidence type="ECO:0000259" key="5">
    <source>
        <dbReference type="Pfam" id="PF10516"/>
    </source>
</evidence>
<name>A0ABR0FUL9_9PEZI</name>
<feature type="domain" description="Tetratricopeptide SHNi-TPR" evidence="5">
    <location>
        <begin position="243"/>
        <end position="279"/>
    </location>
</feature>
<feature type="region of interest" description="Disordered" evidence="4">
    <location>
        <begin position="429"/>
        <end position="470"/>
    </location>
</feature>
<keyword evidence="7" id="KW-1185">Reference proteome</keyword>
<feature type="compositionally biased region" description="Acidic residues" evidence="4">
    <location>
        <begin position="166"/>
        <end position="192"/>
    </location>
</feature>
<evidence type="ECO:0000256" key="1">
    <source>
        <dbReference type="ARBA" id="ARBA00022737"/>
    </source>
</evidence>
<protein>
    <recommendedName>
        <fullName evidence="5">Tetratricopeptide SHNi-TPR domain-containing protein</fullName>
    </recommendedName>
</protein>
<feature type="region of interest" description="Disordered" evidence="4">
    <location>
        <begin position="89"/>
        <end position="192"/>
    </location>
</feature>
<evidence type="ECO:0000256" key="2">
    <source>
        <dbReference type="ARBA" id="ARBA00022803"/>
    </source>
</evidence>
<dbReference type="RefSeq" id="XP_062735636.1">
    <property type="nucleotide sequence ID" value="XM_062876986.1"/>
</dbReference>
<dbReference type="Pfam" id="PF10516">
    <property type="entry name" value="SHNi-TPR"/>
    <property type="match status" value="1"/>
</dbReference>
<proteinExistence type="predicted"/>
<evidence type="ECO:0000313" key="6">
    <source>
        <dbReference type="EMBL" id="KAK4646660.1"/>
    </source>
</evidence>
<dbReference type="InterPro" id="IPR051730">
    <property type="entry name" value="NASP-like"/>
</dbReference>
<accession>A0ABR0FUL9</accession>
<feature type="compositionally biased region" description="Basic and acidic residues" evidence="4">
    <location>
        <begin position="433"/>
        <end position="458"/>
    </location>
</feature>
<feature type="compositionally biased region" description="Basic and acidic residues" evidence="4">
    <location>
        <begin position="132"/>
        <end position="165"/>
    </location>
</feature>
<gene>
    <name evidence="6" type="ORF">QC761_212530</name>
</gene>
<evidence type="ECO:0000256" key="4">
    <source>
        <dbReference type="SAM" id="MobiDB-lite"/>
    </source>
</evidence>
<feature type="coiled-coil region" evidence="3">
    <location>
        <begin position="327"/>
        <end position="377"/>
    </location>
</feature>
<dbReference type="PANTHER" id="PTHR15081">
    <property type="entry name" value="NUCLEAR AUTOANTIGENIC SPERM PROTEIN NASP -RELATED"/>
    <property type="match status" value="1"/>
</dbReference>